<organism evidence="1 2">
    <name type="scientific">Sulfolobus tengchongensis</name>
    <dbReference type="NCBI Taxonomy" id="207809"/>
    <lineage>
        <taxon>Archaea</taxon>
        <taxon>Thermoproteota</taxon>
        <taxon>Thermoprotei</taxon>
        <taxon>Sulfolobales</taxon>
        <taxon>Sulfolobaceae</taxon>
        <taxon>Sulfolobus</taxon>
    </lineage>
</organism>
<gene>
    <name evidence="1" type="ORF">V6M85_06865</name>
</gene>
<protein>
    <recommendedName>
        <fullName evidence="3">Ribbon-helix-helix protein CopG domain-containing protein</fullName>
    </recommendedName>
</protein>
<name>A0AAX4KZB9_9CREN</name>
<sequence>MNEVISIRVKREIVKAIDELVSSGIFSSRNEALNFIISQGLREANEWKEIIEKSRKVDLPTIDKTLEDFLAERERY</sequence>
<dbReference type="RefSeq" id="WP_338598239.1">
    <property type="nucleotide sequence ID" value="NZ_CP146016.1"/>
</dbReference>
<dbReference type="Proteomes" id="UP001432202">
    <property type="component" value="Chromosome"/>
</dbReference>
<evidence type="ECO:0000313" key="2">
    <source>
        <dbReference type="Proteomes" id="UP001432202"/>
    </source>
</evidence>
<evidence type="ECO:0008006" key="3">
    <source>
        <dbReference type="Google" id="ProtNLM"/>
    </source>
</evidence>
<evidence type="ECO:0000313" key="1">
    <source>
        <dbReference type="EMBL" id="WWQ59231.1"/>
    </source>
</evidence>
<dbReference type="EMBL" id="CP146016">
    <property type="protein sequence ID" value="WWQ59231.1"/>
    <property type="molecule type" value="Genomic_DNA"/>
</dbReference>
<dbReference type="GeneID" id="89336475"/>
<keyword evidence="2" id="KW-1185">Reference proteome</keyword>
<dbReference type="AlphaFoldDB" id="A0AAX4KZB9"/>
<reference evidence="1 2" key="1">
    <citation type="submission" date="2024-02" db="EMBL/GenBank/DDBJ databases">
        <title>STSV induces naive adaptation in Sulfolobus.</title>
        <authorList>
            <person name="Xiang X."/>
            <person name="Song M."/>
        </authorList>
    </citation>
    <scope>NUCLEOTIDE SEQUENCE [LARGE SCALE GENOMIC DNA]</scope>
    <source>
        <strain evidence="1 2">RT2</strain>
    </source>
</reference>
<proteinExistence type="predicted"/>
<accession>A0AAX4KZB9</accession>